<dbReference type="InterPro" id="IPR004147">
    <property type="entry name" value="ABC1_dom"/>
</dbReference>
<keyword evidence="4" id="KW-0830">Ubiquinone</keyword>
<evidence type="ECO:0000259" key="3">
    <source>
        <dbReference type="Pfam" id="PF03109"/>
    </source>
</evidence>
<dbReference type="AlphaFoldDB" id="A0A315ZTN9"/>
<gene>
    <name evidence="4" type="ORF">SAMN05216529_11369</name>
</gene>
<keyword evidence="5" id="KW-1185">Reference proteome</keyword>
<dbReference type="InterPro" id="IPR050154">
    <property type="entry name" value="UbiB_kinase"/>
</dbReference>
<feature type="transmembrane region" description="Helical" evidence="2">
    <location>
        <begin position="482"/>
        <end position="504"/>
    </location>
</feature>
<sequence>MNEANLTQAPNDTKSPASRKRLQEILGVLRRHRLTRGITPAKLREILEDLGPTYVKLGQIMSMRSDMLPEVYCRELTKLRTEVKPLPYSVVSSLIEEELKDTAENIFSWIDETPLGSASIAQVHPAILRDGTKVVIKIQRPSIKKIMQNDIVLLKRAVGILKLAMGTEDLIDFRTILDELWKTTQEEVDFIQEAANLDLFYTNQKDITYVTCPKVFHNLTTPRLLVMDYVDGIQIDEVKRLEELGYDMTEIGQKAAENYCKQILEDGFFHADPHPGNLWIAGGQIAWLDLGMTGRLTEHSKRLLKNAITAILEHDIYSLKNVLLAFGEPQDRINHARLYTDIDDILGRYMSVDFGTMRLGDLLERMLSLVKEHRLAITPDITLLSRSMITMEGTLAICSPEVNILEILSVHMSSLLLKDLDAKKLLTRKGRQLYASLDKSLDIPVQLSDLLNITKNGQAQLNLQVSDSEEIRLGITKIANRFILSLLSGAMFIGSGLIADIPTIPLWFGIPWISFLGYSISGVLMIILILRILFTPKK</sequence>
<dbReference type="PANTHER" id="PTHR10566">
    <property type="entry name" value="CHAPERONE-ACTIVITY OF BC1 COMPLEX CABC1 -RELATED"/>
    <property type="match status" value="1"/>
</dbReference>
<dbReference type="EMBL" id="UHJJ01000013">
    <property type="protein sequence ID" value="SUQ15524.1"/>
    <property type="molecule type" value="Genomic_DNA"/>
</dbReference>
<accession>A0A315ZTN9</accession>
<evidence type="ECO:0000313" key="4">
    <source>
        <dbReference type="EMBL" id="SUQ15524.1"/>
    </source>
</evidence>
<dbReference type="Proteomes" id="UP000254051">
    <property type="component" value="Unassembled WGS sequence"/>
</dbReference>
<dbReference type="OrthoDB" id="9795390at2"/>
<evidence type="ECO:0000256" key="2">
    <source>
        <dbReference type="SAM" id="Phobius"/>
    </source>
</evidence>
<keyword evidence="2" id="KW-0812">Transmembrane</keyword>
<dbReference type="Pfam" id="PF03109">
    <property type="entry name" value="ABC1"/>
    <property type="match status" value="1"/>
</dbReference>
<keyword evidence="2" id="KW-1133">Transmembrane helix</keyword>
<organism evidence="4 5">
    <name type="scientific">Faecalicatena contorta</name>
    <dbReference type="NCBI Taxonomy" id="39482"/>
    <lineage>
        <taxon>Bacteria</taxon>
        <taxon>Bacillati</taxon>
        <taxon>Bacillota</taxon>
        <taxon>Clostridia</taxon>
        <taxon>Lachnospirales</taxon>
        <taxon>Lachnospiraceae</taxon>
        <taxon>Faecalicatena</taxon>
    </lineage>
</organism>
<feature type="domain" description="ABC1 atypical kinase-like" evidence="3">
    <location>
        <begin position="78"/>
        <end position="321"/>
    </location>
</feature>
<evidence type="ECO:0000313" key="5">
    <source>
        <dbReference type="Proteomes" id="UP000254051"/>
    </source>
</evidence>
<protein>
    <submittedName>
        <fullName evidence="4">Ubiquinone biosynthesis protein</fullName>
    </submittedName>
</protein>
<reference evidence="5" key="1">
    <citation type="submission" date="2017-07" db="EMBL/GenBank/DDBJ databases">
        <authorList>
            <person name="Varghese N."/>
            <person name="Submissions S."/>
        </authorList>
    </citation>
    <scope>NUCLEOTIDE SEQUENCE [LARGE SCALE GENOMIC DNA]</scope>
    <source>
        <strain evidence="5">NLAE-zl-C134</strain>
    </source>
</reference>
<dbReference type="InterPro" id="IPR011009">
    <property type="entry name" value="Kinase-like_dom_sf"/>
</dbReference>
<dbReference type="SUPFAM" id="SSF56112">
    <property type="entry name" value="Protein kinase-like (PK-like)"/>
    <property type="match status" value="1"/>
</dbReference>
<comment type="similarity">
    <text evidence="1">Belongs to the protein kinase superfamily. ADCK protein kinase family.</text>
</comment>
<dbReference type="PANTHER" id="PTHR10566:SF113">
    <property type="entry name" value="PROTEIN ACTIVITY OF BC1 COMPLEX KINASE 7, CHLOROPLASTIC"/>
    <property type="match status" value="1"/>
</dbReference>
<name>A0A315ZTN9_9FIRM</name>
<feature type="transmembrane region" description="Helical" evidence="2">
    <location>
        <begin position="510"/>
        <end position="534"/>
    </location>
</feature>
<dbReference type="CDD" id="cd05121">
    <property type="entry name" value="ABC1_ADCK3-like"/>
    <property type="match status" value="1"/>
</dbReference>
<evidence type="ECO:0000256" key="1">
    <source>
        <dbReference type="ARBA" id="ARBA00009670"/>
    </source>
</evidence>
<dbReference type="RefSeq" id="WP_109713432.1">
    <property type="nucleotide sequence ID" value="NZ_QGDS01000013.1"/>
</dbReference>
<proteinExistence type="inferred from homology"/>
<keyword evidence="2" id="KW-0472">Membrane</keyword>